<evidence type="ECO:0000313" key="2">
    <source>
        <dbReference type="Proteomes" id="UP001143910"/>
    </source>
</evidence>
<gene>
    <name evidence="1" type="ORF">NQ176_g10807</name>
</gene>
<sequence length="180" mass="20266">MQRIQISVPSHACWQPHQDSTPPTSSSEAASEAPHDNKTTKLPKKRTSPPLDGDKRAIMDSRTSNILSLPFRRSAQLSLATTIRQYINTKYDQHPDMFRTDLDTIDTLRNNAIHVQEAHINGIKHLQAYAAQLVWIGGKFPIDIGAEFTWYPALGYNTERPMVRNNLNSPSARPTPQPRA</sequence>
<keyword evidence="2" id="KW-1185">Reference proteome</keyword>
<accession>A0ACC1MEI1</accession>
<dbReference type="Proteomes" id="UP001143910">
    <property type="component" value="Unassembled WGS sequence"/>
</dbReference>
<reference evidence="1" key="1">
    <citation type="submission" date="2022-08" db="EMBL/GenBank/DDBJ databases">
        <title>Genome Sequence of Lecanicillium fungicola.</title>
        <authorList>
            <person name="Buettner E."/>
        </authorList>
    </citation>
    <scope>NUCLEOTIDE SEQUENCE</scope>
    <source>
        <strain evidence="1">Babe33</strain>
    </source>
</reference>
<name>A0ACC1MEI1_9HYPO</name>
<organism evidence="1 2">
    <name type="scientific">Zarea fungicola</name>
    <dbReference type="NCBI Taxonomy" id="93591"/>
    <lineage>
        <taxon>Eukaryota</taxon>
        <taxon>Fungi</taxon>
        <taxon>Dikarya</taxon>
        <taxon>Ascomycota</taxon>
        <taxon>Pezizomycotina</taxon>
        <taxon>Sordariomycetes</taxon>
        <taxon>Hypocreomycetidae</taxon>
        <taxon>Hypocreales</taxon>
        <taxon>Cordycipitaceae</taxon>
        <taxon>Zarea</taxon>
    </lineage>
</organism>
<comment type="caution">
    <text evidence="1">The sequence shown here is derived from an EMBL/GenBank/DDBJ whole genome shotgun (WGS) entry which is preliminary data.</text>
</comment>
<protein>
    <submittedName>
        <fullName evidence="1">Uncharacterized protein</fullName>
    </submittedName>
</protein>
<proteinExistence type="predicted"/>
<dbReference type="EMBL" id="JANJQO010003159">
    <property type="protein sequence ID" value="KAJ2964182.1"/>
    <property type="molecule type" value="Genomic_DNA"/>
</dbReference>
<evidence type="ECO:0000313" key="1">
    <source>
        <dbReference type="EMBL" id="KAJ2964182.1"/>
    </source>
</evidence>